<name>A0ABN0R879_MYCUL</name>
<dbReference type="EMBL" id="JAOL01000062">
    <property type="protein sequence ID" value="EUA93326.1"/>
    <property type="molecule type" value="Genomic_DNA"/>
</dbReference>
<comment type="caution">
    <text evidence="1">The sequence shown here is derived from an EMBL/GenBank/DDBJ whole genome shotgun (WGS) entry which is preliminary data.</text>
</comment>
<keyword evidence="2" id="KW-1185">Reference proteome</keyword>
<evidence type="ECO:0000313" key="2">
    <source>
        <dbReference type="Proteomes" id="UP000020681"/>
    </source>
</evidence>
<gene>
    <name evidence="1" type="ORF">I551_0135</name>
</gene>
<reference evidence="1 2" key="1">
    <citation type="submission" date="2014-01" db="EMBL/GenBank/DDBJ databases">
        <authorList>
            <person name="Dobos K."/>
            <person name="Lenaerts A."/>
            <person name="Ordway D."/>
            <person name="DeGroote M.A."/>
            <person name="Parker T."/>
            <person name="Sizemore C."/>
            <person name="Tallon L.J."/>
            <person name="Sadzewicz L.K."/>
            <person name="Sengamalay N."/>
            <person name="Fraser C.M."/>
            <person name="Hine E."/>
            <person name="Shefchek K.A."/>
            <person name="Das S.P."/>
            <person name="Tettelin H."/>
        </authorList>
    </citation>
    <scope>NUCLEOTIDE SEQUENCE [LARGE SCALE GENOMIC DNA]</scope>
    <source>
        <strain evidence="1 2">Harvey</strain>
    </source>
</reference>
<organism evidence="1 2">
    <name type="scientific">Mycobacterium ulcerans str. Harvey</name>
    <dbReference type="NCBI Taxonomy" id="1299332"/>
    <lineage>
        <taxon>Bacteria</taxon>
        <taxon>Bacillati</taxon>
        <taxon>Actinomycetota</taxon>
        <taxon>Actinomycetes</taxon>
        <taxon>Mycobacteriales</taxon>
        <taxon>Mycobacteriaceae</taxon>
        <taxon>Mycobacterium</taxon>
        <taxon>Mycobacterium ulcerans group</taxon>
    </lineage>
</organism>
<protein>
    <submittedName>
        <fullName evidence="1">Uncharacterized protein</fullName>
    </submittedName>
</protein>
<sequence length="77" mass="8362">MYQYVEFIDDLAAGFDRLVIGEVQRKRSGAELICHSVELGGRPAGQQQGVRRRQCGSDRSTYAAAGAGDECSWHGSS</sequence>
<dbReference type="Proteomes" id="UP000020681">
    <property type="component" value="Unassembled WGS sequence"/>
</dbReference>
<accession>A0ABN0R879</accession>
<evidence type="ECO:0000313" key="1">
    <source>
        <dbReference type="EMBL" id="EUA93326.1"/>
    </source>
</evidence>
<proteinExistence type="predicted"/>